<dbReference type="PROSITE" id="PS51184">
    <property type="entry name" value="JMJC"/>
    <property type="match status" value="1"/>
</dbReference>
<dbReference type="Proteomes" id="UP001215280">
    <property type="component" value="Unassembled WGS sequence"/>
</dbReference>
<dbReference type="SUPFAM" id="SSF51197">
    <property type="entry name" value="Clavaminate synthase-like"/>
    <property type="match status" value="1"/>
</dbReference>
<comment type="caution">
    <text evidence="2">The sequence shown here is derived from an EMBL/GenBank/DDBJ whole genome shotgun (WGS) entry which is preliminary data.</text>
</comment>
<dbReference type="AlphaFoldDB" id="A0AAD7N019"/>
<protein>
    <recommendedName>
        <fullName evidence="1">JmjC domain-containing protein</fullName>
    </recommendedName>
</protein>
<evidence type="ECO:0000313" key="2">
    <source>
        <dbReference type="EMBL" id="KAJ7739655.1"/>
    </source>
</evidence>
<dbReference type="PANTHER" id="PTHR12461">
    <property type="entry name" value="HYPOXIA-INDUCIBLE FACTOR 1 ALPHA INHIBITOR-RELATED"/>
    <property type="match status" value="1"/>
</dbReference>
<accession>A0AAD7N019</accession>
<evidence type="ECO:0000259" key="1">
    <source>
        <dbReference type="PROSITE" id="PS51184"/>
    </source>
</evidence>
<name>A0AAD7N019_9AGAR</name>
<dbReference type="EMBL" id="JARJLG010000131">
    <property type="protein sequence ID" value="KAJ7739655.1"/>
    <property type="molecule type" value="Genomic_DNA"/>
</dbReference>
<organism evidence="2 3">
    <name type="scientific">Mycena maculata</name>
    <dbReference type="NCBI Taxonomy" id="230809"/>
    <lineage>
        <taxon>Eukaryota</taxon>
        <taxon>Fungi</taxon>
        <taxon>Dikarya</taxon>
        <taxon>Basidiomycota</taxon>
        <taxon>Agaricomycotina</taxon>
        <taxon>Agaricomycetes</taxon>
        <taxon>Agaricomycetidae</taxon>
        <taxon>Agaricales</taxon>
        <taxon>Marasmiineae</taxon>
        <taxon>Mycenaceae</taxon>
        <taxon>Mycena</taxon>
    </lineage>
</organism>
<gene>
    <name evidence="2" type="ORF">DFH07DRAFT_926926</name>
</gene>
<feature type="domain" description="JmjC" evidence="1">
    <location>
        <begin position="239"/>
        <end position="380"/>
    </location>
</feature>
<evidence type="ECO:0000313" key="3">
    <source>
        <dbReference type="Proteomes" id="UP001215280"/>
    </source>
</evidence>
<dbReference type="InterPro" id="IPR041667">
    <property type="entry name" value="Cupin_8"/>
</dbReference>
<dbReference type="InterPro" id="IPR003347">
    <property type="entry name" value="JmjC_dom"/>
</dbReference>
<dbReference type="SMART" id="SM00558">
    <property type="entry name" value="JmjC"/>
    <property type="match status" value="1"/>
</dbReference>
<sequence>MDWQVNALRAVQETLQAQDVALCGPLLHKLVTVVKETFSDTDSTGPSDPLDAIVAEAYENLAKTSLYCWRRLHTDASILSALVSPPEAAIAKLDTAIILSGAAGNARLDLILDIIECIQAEHLPSTPLSGQNFVADSEHLIAQISTKTAVIPSLPTPPSLAAFQAREHAAPFILRGYARDWPALTERPWASTAYLRAVAGRARVVPVEVGRDYRTDDWTQKIMPWDAFLDALESPTELLYLAQHSLLMQFPALRADIVVPDYVYAALPRPVGSAPPANDEQLVINAWLGPKDTVSPAHTDPYFNMYVQVAGYKTVWMAAPETDGMLATGNTSAVDVFATDQSYLAGQMAILGPGDVLYLPPGWWHAMRAECRSFSVSMWF</sequence>
<reference evidence="2" key="1">
    <citation type="submission" date="2023-03" db="EMBL/GenBank/DDBJ databases">
        <title>Massive genome expansion in bonnet fungi (Mycena s.s.) driven by repeated elements and novel gene families across ecological guilds.</title>
        <authorList>
            <consortium name="Lawrence Berkeley National Laboratory"/>
            <person name="Harder C.B."/>
            <person name="Miyauchi S."/>
            <person name="Viragh M."/>
            <person name="Kuo A."/>
            <person name="Thoen E."/>
            <person name="Andreopoulos B."/>
            <person name="Lu D."/>
            <person name="Skrede I."/>
            <person name="Drula E."/>
            <person name="Henrissat B."/>
            <person name="Morin E."/>
            <person name="Kohler A."/>
            <person name="Barry K."/>
            <person name="LaButti K."/>
            <person name="Morin E."/>
            <person name="Salamov A."/>
            <person name="Lipzen A."/>
            <person name="Mereny Z."/>
            <person name="Hegedus B."/>
            <person name="Baldrian P."/>
            <person name="Stursova M."/>
            <person name="Weitz H."/>
            <person name="Taylor A."/>
            <person name="Grigoriev I.V."/>
            <person name="Nagy L.G."/>
            <person name="Martin F."/>
            <person name="Kauserud H."/>
        </authorList>
    </citation>
    <scope>NUCLEOTIDE SEQUENCE</scope>
    <source>
        <strain evidence="2">CBHHK188m</strain>
    </source>
</reference>
<keyword evidence="3" id="KW-1185">Reference proteome</keyword>
<dbReference type="PANTHER" id="PTHR12461:SF94">
    <property type="entry name" value="JMJC DOMAIN-CONTAINING PROTEIN"/>
    <property type="match status" value="1"/>
</dbReference>
<proteinExistence type="predicted"/>
<dbReference type="Gene3D" id="2.60.120.650">
    <property type="entry name" value="Cupin"/>
    <property type="match status" value="1"/>
</dbReference>
<dbReference type="Pfam" id="PF13621">
    <property type="entry name" value="Cupin_8"/>
    <property type="match status" value="1"/>
</dbReference>